<dbReference type="Pfam" id="PF03544">
    <property type="entry name" value="TonB_C"/>
    <property type="match status" value="1"/>
</dbReference>
<reference evidence="12 13" key="1">
    <citation type="submission" date="2018-07" db="EMBL/GenBank/DDBJ databases">
        <title>Dyella tabacisoli L4-6T, whole genome shotgun sequence.</title>
        <authorList>
            <person name="Zhou X.-K."/>
            <person name="Li W.-J."/>
            <person name="Duan Y.-Q."/>
        </authorList>
    </citation>
    <scope>NUCLEOTIDE SEQUENCE [LARGE SCALE GENOMIC DNA]</scope>
    <source>
        <strain evidence="12 13">L4-6</strain>
    </source>
</reference>
<dbReference type="PROSITE" id="PS52015">
    <property type="entry name" value="TONB_CTD"/>
    <property type="match status" value="1"/>
</dbReference>
<organism evidence="12 13">
    <name type="scientific">Dyella tabacisoli</name>
    <dbReference type="NCBI Taxonomy" id="2282381"/>
    <lineage>
        <taxon>Bacteria</taxon>
        <taxon>Pseudomonadati</taxon>
        <taxon>Pseudomonadota</taxon>
        <taxon>Gammaproteobacteria</taxon>
        <taxon>Lysobacterales</taxon>
        <taxon>Rhodanobacteraceae</taxon>
        <taxon>Dyella</taxon>
    </lineage>
</organism>
<dbReference type="PANTHER" id="PTHR33446:SF2">
    <property type="entry name" value="PROTEIN TONB"/>
    <property type="match status" value="1"/>
</dbReference>
<proteinExistence type="inferred from homology"/>
<comment type="subcellular location">
    <subcellularLocation>
        <location evidence="1">Cell inner membrane</location>
        <topology evidence="1">Single-pass membrane protein</topology>
        <orientation evidence="1">Periplasmic side</orientation>
    </subcellularLocation>
</comment>
<dbReference type="OrthoDB" id="5956010at2"/>
<keyword evidence="7" id="KW-0653">Protein transport</keyword>
<evidence type="ECO:0000256" key="6">
    <source>
        <dbReference type="ARBA" id="ARBA00022692"/>
    </source>
</evidence>
<dbReference type="GO" id="GO:0098797">
    <property type="term" value="C:plasma membrane protein complex"/>
    <property type="evidence" value="ECO:0007669"/>
    <property type="project" value="TreeGrafter"/>
</dbReference>
<keyword evidence="3" id="KW-0813">Transport</keyword>
<protein>
    <submittedName>
        <fullName evidence="12">Energy transducer TonB</fullName>
    </submittedName>
</protein>
<comment type="similarity">
    <text evidence="2">Belongs to the TonB family.</text>
</comment>
<evidence type="ECO:0000256" key="4">
    <source>
        <dbReference type="ARBA" id="ARBA00022475"/>
    </source>
</evidence>
<dbReference type="GO" id="GO:0031992">
    <property type="term" value="F:energy transducer activity"/>
    <property type="evidence" value="ECO:0007669"/>
    <property type="project" value="TreeGrafter"/>
</dbReference>
<keyword evidence="6" id="KW-0812">Transmembrane</keyword>
<evidence type="ECO:0000256" key="1">
    <source>
        <dbReference type="ARBA" id="ARBA00004383"/>
    </source>
</evidence>
<dbReference type="NCBIfam" id="TIGR01352">
    <property type="entry name" value="tonB_Cterm"/>
    <property type="match status" value="1"/>
</dbReference>
<comment type="caution">
    <text evidence="12">The sequence shown here is derived from an EMBL/GenBank/DDBJ whole genome shotgun (WGS) entry which is preliminary data.</text>
</comment>
<dbReference type="InterPro" id="IPR037682">
    <property type="entry name" value="TonB_C"/>
</dbReference>
<evidence type="ECO:0000313" key="12">
    <source>
        <dbReference type="EMBL" id="RDD79803.1"/>
    </source>
</evidence>
<dbReference type="InterPro" id="IPR051045">
    <property type="entry name" value="TonB-dependent_transducer"/>
</dbReference>
<keyword evidence="13" id="KW-1185">Reference proteome</keyword>
<dbReference type="SUPFAM" id="SSF74653">
    <property type="entry name" value="TolA/TonB C-terminal domain"/>
    <property type="match status" value="1"/>
</dbReference>
<evidence type="ECO:0000256" key="5">
    <source>
        <dbReference type="ARBA" id="ARBA00022519"/>
    </source>
</evidence>
<keyword evidence="8" id="KW-1133">Transmembrane helix</keyword>
<evidence type="ECO:0000256" key="8">
    <source>
        <dbReference type="ARBA" id="ARBA00022989"/>
    </source>
</evidence>
<evidence type="ECO:0000259" key="11">
    <source>
        <dbReference type="PROSITE" id="PS52015"/>
    </source>
</evidence>
<dbReference type="Proteomes" id="UP000253782">
    <property type="component" value="Unassembled WGS sequence"/>
</dbReference>
<name>A0A369UHJ3_9GAMM</name>
<evidence type="ECO:0000256" key="2">
    <source>
        <dbReference type="ARBA" id="ARBA00006555"/>
    </source>
</evidence>
<dbReference type="AlphaFoldDB" id="A0A369UHJ3"/>
<dbReference type="GO" id="GO:0055085">
    <property type="term" value="P:transmembrane transport"/>
    <property type="evidence" value="ECO:0007669"/>
    <property type="project" value="InterPro"/>
</dbReference>
<gene>
    <name evidence="12" type="ORF">DVJ77_20270</name>
</gene>
<keyword evidence="5" id="KW-0997">Cell inner membrane</keyword>
<feature type="signal peptide" evidence="10">
    <location>
        <begin position="1"/>
        <end position="19"/>
    </location>
</feature>
<feature type="domain" description="TonB C-terminal" evidence="11">
    <location>
        <begin position="33"/>
        <end position="129"/>
    </location>
</feature>
<evidence type="ECO:0000256" key="9">
    <source>
        <dbReference type="ARBA" id="ARBA00023136"/>
    </source>
</evidence>
<dbReference type="EMBL" id="QQAH01000024">
    <property type="protein sequence ID" value="RDD79803.1"/>
    <property type="molecule type" value="Genomic_DNA"/>
</dbReference>
<keyword evidence="9" id="KW-0472">Membrane</keyword>
<dbReference type="GO" id="GO:0015031">
    <property type="term" value="P:protein transport"/>
    <property type="evidence" value="ECO:0007669"/>
    <property type="project" value="UniProtKB-KW"/>
</dbReference>
<evidence type="ECO:0000256" key="10">
    <source>
        <dbReference type="SAM" id="SignalP"/>
    </source>
</evidence>
<keyword evidence="10" id="KW-0732">Signal</keyword>
<sequence>MWKQLFALALTAGLSTAVAQDAYKSETIANQLLSMDKQTANRAPPPSYPPIAATLNAEGMVVLMTLVGSDGRPKDIKVERSSGYRILDAAAINAVKDWIFSPSIKDGRPIEAYARIPVNFSATNRGKRPLTQQGKLAPILDGYMKQNGLIVDTDLFYPMPFDSAQQGLDALAKSSDTYRVEFDDPADGVIIYKADVTGGLSQAFEAFTEGSPFYPSVVRMRFVLKNDHLEIYRAILCGANGTACESLHRFLNQMDKKCGIAVPGCPGSKAVS</sequence>
<evidence type="ECO:0000256" key="7">
    <source>
        <dbReference type="ARBA" id="ARBA00022927"/>
    </source>
</evidence>
<dbReference type="Gene3D" id="3.30.1150.10">
    <property type="match status" value="1"/>
</dbReference>
<dbReference type="RefSeq" id="WP_114847353.1">
    <property type="nucleotide sequence ID" value="NZ_JBHSPE010000001.1"/>
</dbReference>
<dbReference type="InterPro" id="IPR006260">
    <property type="entry name" value="TonB/TolA_C"/>
</dbReference>
<keyword evidence="4" id="KW-1003">Cell membrane</keyword>
<feature type="chain" id="PRO_5016653666" evidence="10">
    <location>
        <begin position="20"/>
        <end position="272"/>
    </location>
</feature>
<evidence type="ECO:0000313" key="13">
    <source>
        <dbReference type="Proteomes" id="UP000253782"/>
    </source>
</evidence>
<evidence type="ECO:0000256" key="3">
    <source>
        <dbReference type="ARBA" id="ARBA00022448"/>
    </source>
</evidence>
<accession>A0A369UHJ3</accession>
<dbReference type="PANTHER" id="PTHR33446">
    <property type="entry name" value="PROTEIN TONB-RELATED"/>
    <property type="match status" value="1"/>
</dbReference>